<gene>
    <name evidence="12 17" type="primary">dusB</name>
    <name evidence="17" type="ORF">ACCAA_510029</name>
</gene>
<sequence>MEFLDFSLRNNLFVAPMAGVTDRPFRQLCKRMGAGLAVSEMVTSNSLLYGSAKTQRRARHDGEMAPISVQIAGASPSMMADAARYNVDRGAQIIDINMGCPAKKICHVMAGSALLKDEPLVARILGAVVNAVPNTAVTLKIRTGWDTASRNALAILAIAEQSGIRALAMHGRTRACGYTGRAEYETIRAVKAAARIPIIANGDIDSPEKAKFVLDTTGADALMIGRAAQGRPWLFREIEHFLKTGTYLTPPLVSEIHQVLLEHLEDVYLFYGSDTGMRIARKHISWYTRGLVGSAAFRHMMNQLPTVDLQRQAVNDFFAALAAQHEHLPYAASDPATPGAGAGDCEELAA</sequence>
<keyword evidence="6 12" id="KW-0819">tRNA processing</keyword>
<dbReference type="Gene3D" id="1.10.1200.80">
    <property type="entry name" value="Putative flavin oxidoreducatase, domain 2"/>
    <property type="match status" value="1"/>
</dbReference>
<keyword evidence="3 12" id="KW-0820">tRNA-binding</keyword>
<dbReference type="Pfam" id="PF01207">
    <property type="entry name" value="Dus"/>
    <property type="match status" value="1"/>
</dbReference>
<dbReference type="InterPro" id="IPR024036">
    <property type="entry name" value="tRNA-dHydroUridine_Synthase_C"/>
</dbReference>
<evidence type="ECO:0000256" key="5">
    <source>
        <dbReference type="ARBA" id="ARBA00022643"/>
    </source>
</evidence>
<dbReference type="HAMAP" id="MF_02042">
    <property type="entry name" value="DusB_subfam"/>
    <property type="match status" value="1"/>
</dbReference>
<dbReference type="SUPFAM" id="SSF51395">
    <property type="entry name" value="FMN-linked oxidoreductases"/>
    <property type="match status" value="1"/>
</dbReference>
<comment type="catalytic activity">
    <reaction evidence="10 12">
        <text>a 5,6-dihydrouridine in tRNA + NADP(+) = a uridine in tRNA + NADPH + H(+)</text>
        <dbReference type="Rhea" id="RHEA:23624"/>
        <dbReference type="Rhea" id="RHEA-COMP:13339"/>
        <dbReference type="Rhea" id="RHEA-COMP:13887"/>
        <dbReference type="ChEBI" id="CHEBI:15378"/>
        <dbReference type="ChEBI" id="CHEBI:57783"/>
        <dbReference type="ChEBI" id="CHEBI:58349"/>
        <dbReference type="ChEBI" id="CHEBI:65315"/>
        <dbReference type="ChEBI" id="CHEBI:74443"/>
    </reaction>
</comment>
<evidence type="ECO:0000256" key="9">
    <source>
        <dbReference type="ARBA" id="ARBA00023002"/>
    </source>
</evidence>
<evidence type="ECO:0000313" key="18">
    <source>
        <dbReference type="Proteomes" id="UP000199169"/>
    </source>
</evidence>
<protein>
    <recommendedName>
        <fullName evidence="12">tRNA-dihydrouridine synthase B</fullName>
        <ecNumber evidence="12">1.3.1.-</ecNumber>
    </recommendedName>
</protein>
<name>A0A1A8XSA6_9PROT</name>
<dbReference type="PROSITE" id="PS01136">
    <property type="entry name" value="UPF0034"/>
    <property type="match status" value="1"/>
</dbReference>
<evidence type="ECO:0000256" key="6">
    <source>
        <dbReference type="ARBA" id="ARBA00022694"/>
    </source>
</evidence>
<evidence type="ECO:0000256" key="13">
    <source>
        <dbReference type="PIRNR" id="PIRNR006621"/>
    </source>
</evidence>
<dbReference type="CDD" id="cd02801">
    <property type="entry name" value="DUS_like_FMN"/>
    <property type="match status" value="1"/>
</dbReference>
<dbReference type="PANTHER" id="PTHR45846:SF1">
    <property type="entry name" value="TRNA-DIHYDROURIDINE(47) SYNTHASE [NAD(P)(+)]-LIKE"/>
    <property type="match status" value="1"/>
</dbReference>
<dbReference type="GO" id="GO:0010181">
    <property type="term" value="F:FMN binding"/>
    <property type="evidence" value="ECO:0007669"/>
    <property type="project" value="UniProtKB-UniRule"/>
</dbReference>
<feature type="binding site" evidence="15">
    <location>
        <position position="170"/>
    </location>
    <ligand>
        <name>FMN</name>
        <dbReference type="ChEBI" id="CHEBI:58210"/>
    </ligand>
</feature>
<evidence type="ECO:0000256" key="4">
    <source>
        <dbReference type="ARBA" id="ARBA00022630"/>
    </source>
</evidence>
<keyword evidence="9 12" id="KW-0560">Oxidoreductase</keyword>
<dbReference type="PANTHER" id="PTHR45846">
    <property type="entry name" value="TRNA-DIHYDROURIDINE(47) SYNTHASE [NAD(P)(+)]-LIKE"/>
    <property type="match status" value="1"/>
</dbReference>
<keyword evidence="15" id="KW-0547">Nucleotide-binding</keyword>
<comment type="catalytic activity">
    <reaction evidence="11 12">
        <text>a 5,6-dihydrouridine in tRNA + NAD(+) = a uridine in tRNA + NADH + H(+)</text>
        <dbReference type="Rhea" id="RHEA:54452"/>
        <dbReference type="Rhea" id="RHEA-COMP:13339"/>
        <dbReference type="Rhea" id="RHEA-COMP:13887"/>
        <dbReference type="ChEBI" id="CHEBI:15378"/>
        <dbReference type="ChEBI" id="CHEBI:57540"/>
        <dbReference type="ChEBI" id="CHEBI:57945"/>
        <dbReference type="ChEBI" id="CHEBI:65315"/>
        <dbReference type="ChEBI" id="CHEBI:74443"/>
    </reaction>
</comment>
<dbReference type="RefSeq" id="WP_186408002.1">
    <property type="nucleotide sequence ID" value="NZ_FLQX01000129.1"/>
</dbReference>
<dbReference type="InterPro" id="IPR013785">
    <property type="entry name" value="Aldolase_TIM"/>
</dbReference>
<evidence type="ECO:0000256" key="15">
    <source>
        <dbReference type="PIRSR" id="PIRSR006621-2"/>
    </source>
</evidence>
<proteinExistence type="inferred from homology"/>
<keyword evidence="18" id="KW-1185">Reference proteome</keyword>
<dbReference type="GO" id="GO:0017150">
    <property type="term" value="F:tRNA dihydrouridine synthase activity"/>
    <property type="evidence" value="ECO:0007669"/>
    <property type="project" value="UniProtKB-UniRule"/>
</dbReference>
<dbReference type="GO" id="GO:0000049">
    <property type="term" value="F:tRNA binding"/>
    <property type="evidence" value="ECO:0007669"/>
    <property type="project" value="UniProtKB-UniRule"/>
</dbReference>
<evidence type="ECO:0000256" key="10">
    <source>
        <dbReference type="ARBA" id="ARBA00048205"/>
    </source>
</evidence>
<evidence type="ECO:0000256" key="3">
    <source>
        <dbReference type="ARBA" id="ARBA00022555"/>
    </source>
</evidence>
<comment type="cofactor">
    <cofactor evidence="1 12 13 15">
        <name>FMN</name>
        <dbReference type="ChEBI" id="CHEBI:58210"/>
    </cofactor>
</comment>
<dbReference type="GO" id="GO:0050660">
    <property type="term" value="F:flavin adenine dinucleotide binding"/>
    <property type="evidence" value="ECO:0007669"/>
    <property type="project" value="InterPro"/>
</dbReference>
<dbReference type="AlphaFoldDB" id="A0A1A8XSA6"/>
<dbReference type="PIRSF" id="PIRSF006621">
    <property type="entry name" value="Dus"/>
    <property type="match status" value="1"/>
</dbReference>
<reference evidence="17 18" key="1">
    <citation type="submission" date="2016-06" db="EMBL/GenBank/DDBJ databases">
        <authorList>
            <person name="Kjaerup R.B."/>
            <person name="Dalgaard T.S."/>
            <person name="Juul-Madsen H.R."/>
        </authorList>
    </citation>
    <scope>NUCLEOTIDE SEQUENCE [LARGE SCALE GENOMIC DNA]</scope>
    <source>
        <strain evidence="17">3</strain>
    </source>
</reference>
<dbReference type="InterPro" id="IPR001269">
    <property type="entry name" value="DUS_fam"/>
</dbReference>
<dbReference type="InterPro" id="IPR018517">
    <property type="entry name" value="tRNA_hU_synthase_CS"/>
</dbReference>
<comment type="similarity">
    <text evidence="13">Belongs to the dus family.</text>
</comment>
<comment type="function">
    <text evidence="2 12 13">Catalyzes the synthesis of 5,6-dihydrouridine (D), a modified base found in the D-loop of most tRNAs, via the reduction of the C5-C6 double bond in target uridines.</text>
</comment>
<keyword evidence="7 12" id="KW-0521">NADP</keyword>
<evidence type="ECO:0000256" key="14">
    <source>
        <dbReference type="PIRSR" id="PIRSR006621-1"/>
    </source>
</evidence>
<keyword evidence="5 12" id="KW-0288">FMN</keyword>
<dbReference type="InterPro" id="IPR035587">
    <property type="entry name" value="DUS-like_FMN-bd"/>
</dbReference>
<keyword evidence="4 12" id="KW-0285">Flavoprotein</keyword>
<dbReference type="Proteomes" id="UP000199169">
    <property type="component" value="Unassembled WGS sequence"/>
</dbReference>
<evidence type="ECO:0000256" key="11">
    <source>
        <dbReference type="ARBA" id="ARBA00048802"/>
    </source>
</evidence>
<evidence type="ECO:0000259" key="16">
    <source>
        <dbReference type="Pfam" id="PF01207"/>
    </source>
</evidence>
<feature type="binding site" evidence="12 15">
    <location>
        <position position="140"/>
    </location>
    <ligand>
        <name>FMN</name>
        <dbReference type="ChEBI" id="CHEBI:58210"/>
    </ligand>
</feature>
<feature type="binding site" evidence="12 15">
    <location>
        <position position="70"/>
    </location>
    <ligand>
        <name>FMN</name>
        <dbReference type="ChEBI" id="CHEBI:58210"/>
    </ligand>
</feature>
<feature type="binding site" evidence="12 15">
    <location>
        <begin position="16"/>
        <end position="18"/>
    </location>
    <ligand>
        <name>FMN</name>
        <dbReference type="ChEBI" id="CHEBI:58210"/>
    </ligand>
</feature>
<evidence type="ECO:0000256" key="12">
    <source>
        <dbReference type="HAMAP-Rule" id="MF_02042"/>
    </source>
</evidence>
<dbReference type="EMBL" id="FLQX01000129">
    <property type="protein sequence ID" value="SBT07980.1"/>
    <property type="molecule type" value="Genomic_DNA"/>
</dbReference>
<keyword evidence="8 12" id="KW-0694">RNA-binding</keyword>
<dbReference type="Gene3D" id="3.20.20.70">
    <property type="entry name" value="Aldolase class I"/>
    <property type="match status" value="1"/>
</dbReference>
<organism evidence="17 18">
    <name type="scientific">Candidatus Accumulibacter aalborgensis</name>
    <dbReference type="NCBI Taxonomy" id="1860102"/>
    <lineage>
        <taxon>Bacteria</taxon>
        <taxon>Pseudomonadati</taxon>
        <taxon>Pseudomonadota</taxon>
        <taxon>Betaproteobacteria</taxon>
        <taxon>Candidatus Accumulibacter</taxon>
    </lineage>
</organism>
<feature type="active site" description="Proton donor" evidence="12 14">
    <location>
        <position position="100"/>
    </location>
</feature>
<dbReference type="STRING" id="1860102.ACCAA_510029"/>
<evidence type="ECO:0000256" key="2">
    <source>
        <dbReference type="ARBA" id="ARBA00002790"/>
    </source>
</evidence>
<dbReference type="NCBIfam" id="TIGR00737">
    <property type="entry name" value="nifR3_yhdG"/>
    <property type="match status" value="1"/>
</dbReference>
<dbReference type="EC" id="1.3.1.-" evidence="12"/>
<dbReference type="InterPro" id="IPR032887">
    <property type="entry name" value="DusB"/>
</dbReference>
<comment type="similarity">
    <text evidence="12">Belongs to the Dus family. DusB subfamily.</text>
</comment>
<accession>A0A1A8XSA6</accession>
<evidence type="ECO:0000313" key="17">
    <source>
        <dbReference type="EMBL" id="SBT07980.1"/>
    </source>
</evidence>
<feature type="binding site" evidence="12">
    <location>
        <begin position="201"/>
        <end position="203"/>
    </location>
    <ligand>
        <name>FMN</name>
        <dbReference type="ChEBI" id="CHEBI:58210"/>
    </ligand>
</feature>
<dbReference type="InterPro" id="IPR004652">
    <property type="entry name" value="DusB-like"/>
</dbReference>
<feature type="domain" description="DUS-like FMN-binding" evidence="16">
    <location>
        <begin position="14"/>
        <end position="317"/>
    </location>
</feature>
<evidence type="ECO:0000256" key="1">
    <source>
        <dbReference type="ARBA" id="ARBA00001917"/>
    </source>
</evidence>
<evidence type="ECO:0000256" key="7">
    <source>
        <dbReference type="ARBA" id="ARBA00022857"/>
    </source>
</evidence>
<evidence type="ECO:0000256" key="8">
    <source>
        <dbReference type="ARBA" id="ARBA00022884"/>
    </source>
</evidence>
<feature type="binding site" evidence="12 15">
    <location>
        <begin position="225"/>
        <end position="226"/>
    </location>
    <ligand>
        <name>FMN</name>
        <dbReference type="ChEBI" id="CHEBI:58210"/>
    </ligand>
</feature>